<dbReference type="AlphaFoldDB" id="A0A0E9RG32"/>
<sequence length="25" mass="2837">MLIQQQAFCIVASGTKGHTYYSFDK</sequence>
<evidence type="ECO:0000313" key="1">
    <source>
        <dbReference type="EMBL" id="JAH27742.1"/>
    </source>
</evidence>
<reference evidence="1" key="1">
    <citation type="submission" date="2014-11" db="EMBL/GenBank/DDBJ databases">
        <authorList>
            <person name="Amaro Gonzalez C."/>
        </authorList>
    </citation>
    <scope>NUCLEOTIDE SEQUENCE</scope>
</reference>
<protein>
    <submittedName>
        <fullName evidence="1">Uncharacterized protein</fullName>
    </submittedName>
</protein>
<reference evidence="1" key="2">
    <citation type="journal article" date="2015" name="Fish Shellfish Immunol.">
        <title>Early steps in the European eel (Anguilla anguilla)-Vibrio vulnificus interaction in the gills: Role of the RtxA13 toxin.</title>
        <authorList>
            <person name="Callol A."/>
            <person name="Pajuelo D."/>
            <person name="Ebbesson L."/>
            <person name="Teles M."/>
            <person name="MacKenzie S."/>
            <person name="Amaro C."/>
        </authorList>
    </citation>
    <scope>NUCLEOTIDE SEQUENCE</scope>
</reference>
<dbReference type="EMBL" id="GBXM01080835">
    <property type="protein sequence ID" value="JAH27742.1"/>
    <property type="molecule type" value="Transcribed_RNA"/>
</dbReference>
<organism evidence="1">
    <name type="scientific">Anguilla anguilla</name>
    <name type="common">European freshwater eel</name>
    <name type="synonym">Muraena anguilla</name>
    <dbReference type="NCBI Taxonomy" id="7936"/>
    <lineage>
        <taxon>Eukaryota</taxon>
        <taxon>Metazoa</taxon>
        <taxon>Chordata</taxon>
        <taxon>Craniata</taxon>
        <taxon>Vertebrata</taxon>
        <taxon>Euteleostomi</taxon>
        <taxon>Actinopterygii</taxon>
        <taxon>Neopterygii</taxon>
        <taxon>Teleostei</taxon>
        <taxon>Anguilliformes</taxon>
        <taxon>Anguillidae</taxon>
        <taxon>Anguilla</taxon>
    </lineage>
</organism>
<proteinExistence type="predicted"/>
<name>A0A0E9RG32_ANGAN</name>
<accession>A0A0E9RG32</accession>